<dbReference type="Pfam" id="PF14559">
    <property type="entry name" value="TPR_19"/>
    <property type="match status" value="1"/>
</dbReference>
<keyword evidence="1" id="KW-0175">Coiled coil</keyword>
<evidence type="ECO:0008006" key="4">
    <source>
        <dbReference type="Google" id="ProtNLM"/>
    </source>
</evidence>
<proteinExistence type="predicted"/>
<evidence type="ECO:0000313" key="3">
    <source>
        <dbReference type="Proteomes" id="UP001165044"/>
    </source>
</evidence>
<dbReference type="InterPro" id="IPR019734">
    <property type="entry name" value="TPR_rpt"/>
</dbReference>
<reference evidence="2" key="1">
    <citation type="journal article" date="2023" name="Antonie Van Leeuwenhoek">
        <title>Mesoterricola silvestris gen. nov., sp. nov., Mesoterricola sediminis sp. nov., Geothrix oryzae sp. nov., Geothrix edaphica sp. nov., Geothrix rubra sp. nov., and Geothrix limicola sp. nov., six novel members of Acidobacteriota isolated from soils.</title>
        <authorList>
            <person name="Itoh H."/>
            <person name="Sugisawa Y."/>
            <person name="Mise K."/>
            <person name="Xu Z."/>
            <person name="Kuniyasu M."/>
            <person name="Ushijima N."/>
            <person name="Kawano K."/>
            <person name="Kobayashi E."/>
            <person name="Shiratori Y."/>
            <person name="Masuda Y."/>
            <person name="Senoo K."/>
        </authorList>
    </citation>
    <scope>NUCLEOTIDE SEQUENCE</scope>
    <source>
        <strain evidence="2">Red802</strain>
    </source>
</reference>
<dbReference type="SUPFAM" id="SSF48452">
    <property type="entry name" value="TPR-like"/>
    <property type="match status" value="1"/>
</dbReference>
<organism evidence="2 3">
    <name type="scientific">Geothrix edaphica</name>
    <dbReference type="NCBI Taxonomy" id="2927976"/>
    <lineage>
        <taxon>Bacteria</taxon>
        <taxon>Pseudomonadati</taxon>
        <taxon>Acidobacteriota</taxon>
        <taxon>Holophagae</taxon>
        <taxon>Holophagales</taxon>
        <taxon>Holophagaceae</taxon>
        <taxon>Geothrix</taxon>
    </lineage>
</organism>
<dbReference type="Gene3D" id="1.25.40.10">
    <property type="entry name" value="Tetratricopeptide repeat domain"/>
    <property type="match status" value="2"/>
</dbReference>
<dbReference type="InterPro" id="IPR011990">
    <property type="entry name" value="TPR-like_helical_dom_sf"/>
</dbReference>
<dbReference type="Proteomes" id="UP001165044">
    <property type="component" value="Unassembled WGS sequence"/>
</dbReference>
<keyword evidence="3" id="KW-1185">Reference proteome</keyword>
<dbReference type="EMBL" id="BSDC01000003">
    <property type="protein sequence ID" value="GLH68010.1"/>
    <property type="molecule type" value="Genomic_DNA"/>
</dbReference>
<gene>
    <name evidence="2" type="ORF">GETHED_23740</name>
</gene>
<comment type="caution">
    <text evidence="2">The sequence shown here is derived from an EMBL/GenBank/DDBJ whole genome shotgun (WGS) entry which is preliminary data.</text>
</comment>
<feature type="coiled-coil region" evidence="1">
    <location>
        <begin position="513"/>
        <end position="540"/>
    </location>
</feature>
<dbReference type="SMART" id="SM00028">
    <property type="entry name" value="TPR"/>
    <property type="match status" value="3"/>
</dbReference>
<sequence length="560" mass="62794">MKKVSLRPTADILLIVLMVLLSLEGFRRDPAFGWILPLTAAAGTWLGWAIRQAWVYPARLARAETLWAAGGPASAVAERLSRTPLATGELGYRIGLLRSAANQALGYRDRAWLDALDAQLSRLPLWKRLVVSRAFRRLPDLPSARRLAWGERLIRLAPRLARLRHLQGLLLLRSGRGDALHEAWGHFEAALPLAWDDPLVLEDLMLAGLQHGREDMAERALAVLVSRHGDPRLPWDRGAAAMHLLRNGRPAEALALIAGLPHDHRRDQPLLWLAESVSRRRLGDLEGAWQVAEAAVEHLPEAFRLWMERYQIALELRRDAEALGSLERARGALPADAEGAALRDEWLLRRAEFAFWWEDDPAAARALLEQVPPEGQGDHHPPLLLQVRVALGEYEAAYGEVAALLREGPRDPDLLMLQADCLAGMEAWEALLPYLDSLGEACREQGDFWHLRGLARANLGEHVPARLDLERAVRMDPRNLRYLLDAGHGCAEVGDWDRAESYWRQALQVDGEAEEALIHLAEARRELDDLEGARRYLRECLLHHPDSAEAQARLAELEAN</sequence>
<dbReference type="RefSeq" id="WP_285609617.1">
    <property type="nucleotide sequence ID" value="NZ_BSDC01000003.1"/>
</dbReference>
<evidence type="ECO:0000313" key="2">
    <source>
        <dbReference type="EMBL" id="GLH68010.1"/>
    </source>
</evidence>
<name>A0ABQ5Q0U9_9BACT</name>
<accession>A0ABQ5Q0U9</accession>
<evidence type="ECO:0000256" key="1">
    <source>
        <dbReference type="SAM" id="Coils"/>
    </source>
</evidence>
<protein>
    <recommendedName>
        <fullName evidence="4">Tetratricopeptide repeat protein</fullName>
    </recommendedName>
</protein>